<keyword evidence="1" id="KW-0443">Lipid metabolism</keyword>
<evidence type="ECO:0000313" key="3">
    <source>
        <dbReference type="EMBL" id="GAA3916631.1"/>
    </source>
</evidence>
<dbReference type="RefSeq" id="WP_344795962.1">
    <property type="nucleotide sequence ID" value="NZ_BAABBN010000004.1"/>
</dbReference>
<comment type="caution">
    <text evidence="3">The sequence shown here is derived from an EMBL/GenBank/DDBJ whole genome shotgun (WGS) entry which is preliminary data.</text>
</comment>
<proteinExistence type="predicted"/>
<evidence type="ECO:0000256" key="1">
    <source>
        <dbReference type="ARBA" id="ARBA00023098"/>
    </source>
</evidence>
<evidence type="ECO:0000259" key="2">
    <source>
        <dbReference type="Pfam" id="PF01734"/>
    </source>
</evidence>
<gene>
    <name evidence="3" type="ORF">GCM10022277_09220</name>
</gene>
<dbReference type="Pfam" id="PF01734">
    <property type="entry name" value="Patatin"/>
    <property type="match status" value="1"/>
</dbReference>
<protein>
    <recommendedName>
        <fullName evidence="2">PNPLA domain-containing protein</fullName>
    </recommendedName>
</protein>
<name>A0ABP7M732_9GAMM</name>
<accession>A0ABP7M732</accession>
<dbReference type="SUPFAM" id="SSF52151">
    <property type="entry name" value="FabD/lysophospholipase-like"/>
    <property type="match status" value="1"/>
</dbReference>
<organism evidence="3 4">
    <name type="scientific">Litoribacillus peritrichatus</name>
    <dbReference type="NCBI Taxonomy" id="718191"/>
    <lineage>
        <taxon>Bacteria</taxon>
        <taxon>Pseudomonadati</taxon>
        <taxon>Pseudomonadota</taxon>
        <taxon>Gammaproteobacteria</taxon>
        <taxon>Oceanospirillales</taxon>
        <taxon>Oceanospirillaceae</taxon>
        <taxon>Litoribacillus</taxon>
    </lineage>
</organism>
<feature type="domain" description="PNPLA" evidence="2">
    <location>
        <begin position="62"/>
        <end position="242"/>
    </location>
</feature>
<dbReference type="InterPro" id="IPR016035">
    <property type="entry name" value="Acyl_Trfase/lysoPLipase"/>
</dbReference>
<dbReference type="Proteomes" id="UP001501565">
    <property type="component" value="Unassembled WGS sequence"/>
</dbReference>
<reference evidence="4" key="1">
    <citation type="journal article" date="2019" name="Int. J. Syst. Evol. Microbiol.">
        <title>The Global Catalogue of Microorganisms (GCM) 10K type strain sequencing project: providing services to taxonomists for standard genome sequencing and annotation.</title>
        <authorList>
            <consortium name="The Broad Institute Genomics Platform"/>
            <consortium name="The Broad Institute Genome Sequencing Center for Infectious Disease"/>
            <person name="Wu L."/>
            <person name="Ma J."/>
        </authorList>
    </citation>
    <scope>NUCLEOTIDE SEQUENCE [LARGE SCALE GENOMIC DNA]</scope>
    <source>
        <strain evidence="4">JCM 17551</strain>
    </source>
</reference>
<dbReference type="InterPro" id="IPR002641">
    <property type="entry name" value="PNPLA_dom"/>
</dbReference>
<keyword evidence="4" id="KW-1185">Reference proteome</keyword>
<evidence type="ECO:0000313" key="4">
    <source>
        <dbReference type="Proteomes" id="UP001501565"/>
    </source>
</evidence>
<sequence>MSIKIFAGHNALSRLKEEGLSAEQLSLIVGASGGPKWLVLSKLDQYLNDHFLPKASQPIDLIGSSIGAWRMACYAQQNPSAAIQKLCEGYSSQVYEGRPSPARVSESAREILEGFLGDATDPYGHQDFIINNRSRRLNVVTVRNRLMFNHSSNLVQGLALGAAALVNPVRSAAVEKLFPRVVFSQESAASPYRNLKLKEQITLTSANLTPALAASGAIPFVLEPIKVPGSSDRWHWDGGLVDYHFAGPFKQSDDLVLYPHFYPKLIPGWLDKALPWRRVNPKAFDNVVVLCPSHEFIDTLPDQHVPERKDFEQYDTATRIKNWQRVIHLSEQLVGDLHDAMEKDGGRSLVQPLEHMS</sequence>
<dbReference type="EMBL" id="BAABBN010000004">
    <property type="protein sequence ID" value="GAA3916631.1"/>
    <property type="molecule type" value="Genomic_DNA"/>
</dbReference>